<dbReference type="EMBL" id="JANSHE010003007">
    <property type="protein sequence ID" value="KAJ2988199.1"/>
    <property type="molecule type" value="Genomic_DNA"/>
</dbReference>
<accession>A0ACC1P940</accession>
<gene>
    <name evidence="1" type="ORF">NUW54_g9186</name>
</gene>
<protein>
    <submittedName>
        <fullName evidence="1">Uncharacterized protein</fullName>
    </submittedName>
</protein>
<proteinExistence type="predicted"/>
<evidence type="ECO:0000313" key="2">
    <source>
        <dbReference type="Proteomes" id="UP001144978"/>
    </source>
</evidence>
<sequence length="174" mass="20053">MGKMRKQYLVIEVPCWNKHASANGEKLSAMLQLLKPQGIDDLDRIRLLEEYLREDAKVVYACDCCRPPGYADEENEDVPSPKPRKNRARGRRKDQHVAERCSESDPGPESEEDTPPPAHIGIDACLNILDFCCHRVLYSLPWFWIARSQRSFHMKRSRSLLGGCTQRGWSWKPT</sequence>
<evidence type="ECO:0000313" key="1">
    <source>
        <dbReference type="EMBL" id="KAJ2988199.1"/>
    </source>
</evidence>
<dbReference type="Proteomes" id="UP001144978">
    <property type="component" value="Unassembled WGS sequence"/>
</dbReference>
<comment type="caution">
    <text evidence="1">The sequence shown here is derived from an EMBL/GenBank/DDBJ whole genome shotgun (WGS) entry which is preliminary data.</text>
</comment>
<organism evidence="1 2">
    <name type="scientific">Trametes sanguinea</name>
    <dbReference type="NCBI Taxonomy" id="158606"/>
    <lineage>
        <taxon>Eukaryota</taxon>
        <taxon>Fungi</taxon>
        <taxon>Dikarya</taxon>
        <taxon>Basidiomycota</taxon>
        <taxon>Agaricomycotina</taxon>
        <taxon>Agaricomycetes</taxon>
        <taxon>Polyporales</taxon>
        <taxon>Polyporaceae</taxon>
        <taxon>Trametes</taxon>
    </lineage>
</organism>
<name>A0ACC1P940_9APHY</name>
<keyword evidence="2" id="KW-1185">Reference proteome</keyword>
<reference evidence="1" key="1">
    <citation type="submission" date="2022-08" db="EMBL/GenBank/DDBJ databases">
        <title>Genome Sequence of Pycnoporus sanguineus.</title>
        <authorList>
            <person name="Buettner E."/>
        </authorList>
    </citation>
    <scope>NUCLEOTIDE SEQUENCE</scope>
    <source>
        <strain evidence="1">CG-C14</strain>
    </source>
</reference>